<gene>
    <name evidence="4" type="ORF">F9L07_06940</name>
</gene>
<dbReference type="AlphaFoldDB" id="A0A7J5DZY7"/>
<dbReference type="Proteomes" id="UP000449906">
    <property type="component" value="Unassembled WGS sequence"/>
</dbReference>
<sequence length="209" mass="21817">MSKPLPLLTGAPPAERADAARNREALLQAATELIEGCSVAGITMDAVAARAGVGKGTVFRRFGSREGLMASLLDHRERVWQAGVISGPPPLGPGAPALDRLLAFGASRMRLHLEQAALIEAAGRTWGENHAVLGFATLHVRLLLTELGTPGDLDYLAGALIAPLNISVLRQQMGPSGMSEARVLAGWESLVRRVVGPAISPGGAAADRR</sequence>
<evidence type="ECO:0000313" key="4">
    <source>
        <dbReference type="EMBL" id="KAB2811595.1"/>
    </source>
</evidence>
<dbReference type="PANTHER" id="PTHR30055:SF209">
    <property type="entry name" value="POSSIBLE TRANSCRIPTIONAL REGULATORY PROTEIN (PROBABLY TETR-FAMILY)"/>
    <property type="match status" value="1"/>
</dbReference>
<dbReference type="GO" id="GO:0000976">
    <property type="term" value="F:transcription cis-regulatory region binding"/>
    <property type="evidence" value="ECO:0007669"/>
    <property type="project" value="TreeGrafter"/>
</dbReference>
<dbReference type="PROSITE" id="PS50977">
    <property type="entry name" value="HTH_TETR_2"/>
    <property type="match status" value="1"/>
</dbReference>
<keyword evidence="1 2" id="KW-0238">DNA-binding</keyword>
<dbReference type="InterPro" id="IPR050109">
    <property type="entry name" value="HTH-type_TetR-like_transc_reg"/>
</dbReference>
<dbReference type="InterPro" id="IPR001647">
    <property type="entry name" value="HTH_TetR"/>
</dbReference>
<dbReference type="PANTHER" id="PTHR30055">
    <property type="entry name" value="HTH-TYPE TRANSCRIPTIONAL REGULATOR RUTR"/>
    <property type="match status" value="1"/>
</dbReference>
<comment type="caution">
    <text evidence="4">The sequence shown here is derived from an EMBL/GenBank/DDBJ whole genome shotgun (WGS) entry which is preliminary data.</text>
</comment>
<dbReference type="Pfam" id="PF00440">
    <property type="entry name" value="TetR_N"/>
    <property type="match status" value="1"/>
</dbReference>
<dbReference type="InterPro" id="IPR009057">
    <property type="entry name" value="Homeodomain-like_sf"/>
</dbReference>
<dbReference type="PRINTS" id="PR00455">
    <property type="entry name" value="HTHTETR"/>
</dbReference>
<accession>A0A7J5DZY7</accession>
<organism evidence="4 5">
    <name type="scientific">Nocardioides simplex</name>
    <name type="common">Arthrobacter simplex</name>
    <dbReference type="NCBI Taxonomy" id="2045"/>
    <lineage>
        <taxon>Bacteria</taxon>
        <taxon>Bacillati</taxon>
        <taxon>Actinomycetota</taxon>
        <taxon>Actinomycetes</taxon>
        <taxon>Propionibacteriales</taxon>
        <taxon>Nocardioidaceae</taxon>
        <taxon>Pimelobacter</taxon>
    </lineage>
</organism>
<dbReference type="SUPFAM" id="SSF46689">
    <property type="entry name" value="Homeodomain-like"/>
    <property type="match status" value="1"/>
</dbReference>
<evidence type="ECO:0000256" key="1">
    <source>
        <dbReference type="ARBA" id="ARBA00023125"/>
    </source>
</evidence>
<proteinExistence type="predicted"/>
<reference evidence="4 5" key="1">
    <citation type="submission" date="2019-09" db="EMBL/GenBank/DDBJ databases">
        <title>Pimelobacter sp. isolated from Paulinella.</title>
        <authorList>
            <person name="Jeong S.E."/>
        </authorList>
    </citation>
    <scope>NUCLEOTIDE SEQUENCE [LARGE SCALE GENOMIC DNA]</scope>
    <source>
        <strain evidence="4 5">Pch-N</strain>
    </source>
</reference>
<feature type="domain" description="HTH tetR-type" evidence="3">
    <location>
        <begin position="20"/>
        <end position="80"/>
    </location>
</feature>
<feature type="DNA-binding region" description="H-T-H motif" evidence="2">
    <location>
        <begin position="43"/>
        <end position="62"/>
    </location>
</feature>
<evidence type="ECO:0000313" key="5">
    <source>
        <dbReference type="Proteomes" id="UP000449906"/>
    </source>
</evidence>
<dbReference type="RefSeq" id="WP_151579057.1">
    <property type="nucleotide sequence ID" value="NZ_WBVM01000001.1"/>
</dbReference>
<protein>
    <submittedName>
        <fullName evidence="4">TetR/AcrR family transcriptional regulator</fullName>
    </submittedName>
</protein>
<dbReference type="EMBL" id="WBVM01000001">
    <property type="protein sequence ID" value="KAB2811595.1"/>
    <property type="molecule type" value="Genomic_DNA"/>
</dbReference>
<evidence type="ECO:0000259" key="3">
    <source>
        <dbReference type="PROSITE" id="PS50977"/>
    </source>
</evidence>
<dbReference type="GO" id="GO:0003700">
    <property type="term" value="F:DNA-binding transcription factor activity"/>
    <property type="evidence" value="ECO:0007669"/>
    <property type="project" value="TreeGrafter"/>
</dbReference>
<dbReference type="Gene3D" id="1.10.357.10">
    <property type="entry name" value="Tetracycline Repressor, domain 2"/>
    <property type="match status" value="1"/>
</dbReference>
<evidence type="ECO:0000256" key="2">
    <source>
        <dbReference type="PROSITE-ProRule" id="PRU00335"/>
    </source>
</evidence>
<name>A0A7J5DZY7_NOCSI</name>